<gene>
    <name evidence="1" type="ORF">A6R68_15206</name>
</gene>
<dbReference type="AlphaFoldDB" id="A0A1A6H8Q1"/>
<keyword evidence="2" id="KW-1185">Reference proteome</keyword>
<name>A0A1A6H8Q1_NEOLE</name>
<accession>A0A1A6H8Q1</accession>
<evidence type="ECO:0000313" key="2">
    <source>
        <dbReference type="Proteomes" id="UP000092124"/>
    </source>
</evidence>
<proteinExistence type="predicted"/>
<protein>
    <submittedName>
        <fullName evidence="1">Uncharacterized protein</fullName>
    </submittedName>
</protein>
<dbReference type="EMBL" id="LZPO01044455">
    <property type="protein sequence ID" value="OBS74240.1"/>
    <property type="molecule type" value="Genomic_DNA"/>
</dbReference>
<organism evidence="1 2">
    <name type="scientific">Neotoma lepida</name>
    <name type="common">Desert woodrat</name>
    <dbReference type="NCBI Taxonomy" id="56216"/>
    <lineage>
        <taxon>Eukaryota</taxon>
        <taxon>Metazoa</taxon>
        <taxon>Chordata</taxon>
        <taxon>Craniata</taxon>
        <taxon>Vertebrata</taxon>
        <taxon>Euteleostomi</taxon>
        <taxon>Mammalia</taxon>
        <taxon>Eutheria</taxon>
        <taxon>Euarchontoglires</taxon>
        <taxon>Glires</taxon>
        <taxon>Rodentia</taxon>
        <taxon>Myomorpha</taxon>
        <taxon>Muroidea</taxon>
        <taxon>Cricetidae</taxon>
        <taxon>Neotominae</taxon>
        <taxon>Neotoma</taxon>
    </lineage>
</organism>
<sequence>MSLAQGREGLNVLMELPEGLWLRLSSLVLEEVVGRGQEATAPLISDDTRTDRVHWLLYRINRFNACPGRQC</sequence>
<dbReference type="Proteomes" id="UP000092124">
    <property type="component" value="Unassembled WGS sequence"/>
</dbReference>
<reference evidence="1 2" key="1">
    <citation type="submission" date="2016-06" db="EMBL/GenBank/DDBJ databases">
        <title>The Draft Genome Sequence and Annotation of the Desert Woodrat Neotoma lepida.</title>
        <authorList>
            <person name="Campbell M."/>
            <person name="Oakeson K.F."/>
            <person name="Yandell M."/>
            <person name="Halpert J.R."/>
            <person name="Dearing D."/>
        </authorList>
    </citation>
    <scope>NUCLEOTIDE SEQUENCE [LARGE SCALE GENOMIC DNA]</scope>
    <source>
        <strain evidence="1">417</strain>
        <tissue evidence="1">Liver</tissue>
    </source>
</reference>
<evidence type="ECO:0000313" key="1">
    <source>
        <dbReference type="EMBL" id="OBS74240.1"/>
    </source>
</evidence>
<comment type="caution">
    <text evidence="1">The sequence shown here is derived from an EMBL/GenBank/DDBJ whole genome shotgun (WGS) entry which is preliminary data.</text>
</comment>